<organism evidence="1 2">
    <name type="scientific">Limulus polyphemus</name>
    <name type="common">Atlantic horseshoe crab</name>
    <dbReference type="NCBI Taxonomy" id="6850"/>
    <lineage>
        <taxon>Eukaryota</taxon>
        <taxon>Metazoa</taxon>
        <taxon>Ecdysozoa</taxon>
        <taxon>Arthropoda</taxon>
        <taxon>Chelicerata</taxon>
        <taxon>Merostomata</taxon>
        <taxon>Xiphosura</taxon>
        <taxon>Limulidae</taxon>
        <taxon>Limulus</taxon>
    </lineage>
</organism>
<dbReference type="RefSeq" id="XP_022243042.1">
    <property type="nucleotide sequence ID" value="XM_022387334.1"/>
</dbReference>
<dbReference type="Proteomes" id="UP000694941">
    <property type="component" value="Unplaced"/>
</dbReference>
<dbReference type="GeneID" id="111086030"/>
<name>A0ABM1SHD7_LIMPO</name>
<reference evidence="2" key="1">
    <citation type="submission" date="2025-08" db="UniProtKB">
        <authorList>
            <consortium name="RefSeq"/>
        </authorList>
    </citation>
    <scope>IDENTIFICATION</scope>
    <source>
        <tissue evidence="2">Muscle</tissue>
    </source>
</reference>
<evidence type="ECO:0000313" key="1">
    <source>
        <dbReference type="Proteomes" id="UP000694941"/>
    </source>
</evidence>
<protein>
    <submittedName>
        <fullName evidence="2">Uncharacterized protein LOC111086030</fullName>
    </submittedName>
</protein>
<accession>A0ABM1SHD7</accession>
<proteinExistence type="predicted"/>
<gene>
    <name evidence="2" type="primary">LOC111086030</name>
</gene>
<sequence length="135" mass="15417">MTIKYELRVMVKHCFCCRDLENVKMKTLMNIAFVLSFSVAVLCEVPLPPFCDLTNDQLEEFLTCEGKKSPAWFVEVYEDCKDKHMPGTTDVEAMRKICEGEESGKKFAICLKPAIDLIEDELKKIEGECLRQVVG</sequence>
<keyword evidence="1" id="KW-1185">Reference proteome</keyword>
<evidence type="ECO:0000313" key="2">
    <source>
        <dbReference type="RefSeq" id="XP_022243042.1"/>
    </source>
</evidence>